<reference evidence="1 2" key="1">
    <citation type="journal article" date="2013" name="Genome Announc.">
        <title>Draft Genome Sequence of Indibacter alkaliphilus Strain LW1T, Isolated from Lonar Lake, a Haloalkaline Lake in the Buldana District of Maharashtra, India.</title>
        <authorList>
            <person name="Singh A."/>
            <person name="Kumar Jangir P."/>
            <person name="Sharma R."/>
            <person name="Singh A."/>
            <person name="Kumar Pinnaka A."/>
            <person name="Shivaji S."/>
        </authorList>
    </citation>
    <scope>NUCLEOTIDE SEQUENCE [LARGE SCALE GENOMIC DNA]</scope>
    <source>
        <strain evidence="2">CCUG 57479 / KCTC 22604 / LW1</strain>
    </source>
</reference>
<dbReference type="Proteomes" id="UP000006073">
    <property type="component" value="Unassembled WGS sequence"/>
</dbReference>
<comment type="caution">
    <text evidence="1">The sequence shown here is derived from an EMBL/GenBank/DDBJ whole genome shotgun (WGS) entry which is preliminary data.</text>
</comment>
<accession>S2E7V9</accession>
<evidence type="ECO:0000313" key="2">
    <source>
        <dbReference type="Proteomes" id="UP000006073"/>
    </source>
</evidence>
<dbReference type="EMBL" id="ALWO02000023">
    <property type="protein sequence ID" value="EOZ98368.1"/>
    <property type="molecule type" value="Genomic_DNA"/>
</dbReference>
<protein>
    <submittedName>
        <fullName evidence="1">Uncharacterized protein</fullName>
    </submittedName>
</protein>
<name>S2E7V9_INDAL</name>
<gene>
    <name evidence="1" type="ORF">A33Q_1022</name>
</gene>
<evidence type="ECO:0000313" key="1">
    <source>
        <dbReference type="EMBL" id="EOZ98368.1"/>
    </source>
</evidence>
<dbReference type="AlphaFoldDB" id="S2E7V9"/>
<proteinExistence type="predicted"/>
<keyword evidence="2" id="KW-1185">Reference proteome</keyword>
<sequence length="37" mass="4505">MIVNLSVYSYRTNLEALKTKNLSRQLNQLYFSHNMWK</sequence>
<organism evidence="1 2">
    <name type="scientific">Indibacter alkaliphilus (strain CCUG 57479 / KCTC 22604 / LW1)</name>
    <dbReference type="NCBI Taxonomy" id="1189612"/>
    <lineage>
        <taxon>Bacteria</taxon>
        <taxon>Pseudomonadati</taxon>
        <taxon>Bacteroidota</taxon>
        <taxon>Cytophagia</taxon>
        <taxon>Cytophagales</taxon>
        <taxon>Cyclobacteriaceae</taxon>
    </lineage>
</organism>